<reference evidence="2" key="1">
    <citation type="journal article" date="2020" name="mSystems">
        <title>Genome- and Community-Level Interaction Insights into Carbon Utilization and Element Cycling Functions of Hydrothermarchaeota in Hydrothermal Sediment.</title>
        <authorList>
            <person name="Zhou Z."/>
            <person name="Liu Y."/>
            <person name="Xu W."/>
            <person name="Pan J."/>
            <person name="Luo Z.H."/>
            <person name="Li M."/>
        </authorList>
    </citation>
    <scope>NUCLEOTIDE SEQUENCE [LARGE SCALE GENOMIC DNA]</scope>
    <source>
        <strain evidence="2">SpSt-1182</strain>
    </source>
</reference>
<dbReference type="AlphaFoldDB" id="A0A7V0T645"/>
<protein>
    <submittedName>
        <fullName evidence="2">DUF192 domain-containing protein</fullName>
    </submittedName>
</protein>
<dbReference type="InterPro" id="IPR003795">
    <property type="entry name" value="DUF192"/>
</dbReference>
<dbReference type="PANTHER" id="PTHR37953">
    <property type="entry name" value="UPF0127 PROTEIN MJ1496"/>
    <property type="match status" value="1"/>
</dbReference>
<dbReference type="Pfam" id="PF02643">
    <property type="entry name" value="DUF192"/>
    <property type="match status" value="1"/>
</dbReference>
<dbReference type="Gene3D" id="2.60.120.1140">
    <property type="entry name" value="Protein of unknown function DUF192"/>
    <property type="match status" value="1"/>
</dbReference>
<sequence length="179" mass="19534">MPDSPAMRPTTRPRRHLVTALLTLMLVTCGAQPHTGHREPGREEARPGDISADSRPETAPGVSLTVRGRTLEVEVVREPEERALGLMFRERLAPDSGMLFIFDSLDILRFWMKNTLIPLDIAFADEDGVIVDIQRMAALDTTTGYTSAAPARYAVEANLGWFAAGGTRVGDTIHGLPSP</sequence>
<evidence type="ECO:0000256" key="1">
    <source>
        <dbReference type="SAM" id="MobiDB-lite"/>
    </source>
</evidence>
<dbReference type="EMBL" id="DSBX01000235">
    <property type="protein sequence ID" value="HDQ99879.1"/>
    <property type="molecule type" value="Genomic_DNA"/>
</dbReference>
<evidence type="ECO:0000313" key="2">
    <source>
        <dbReference type="EMBL" id="HDQ99879.1"/>
    </source>
</evidence>
<feature type="compositionally biased region" description="Basic and acidic residues" evidence="1">
    <location>
        <begin position="36"/>
        <end position="56"/>
    </location>
</feature>
<dbReference type="PANTHER" id="PTHR37953:SF1">
    <property type="entry name" value="UPF0127 PROTEIN MJ1496"/>
    <property type="match status" value="1"/>
</dbReference>
<dbReference type="Proteomes" id="UP000885672">
    <property type="component" value="Unassembled WGS sequence"/>
</dbReference>
<gene>
    <name evidence="2" type="ORF">ENN51_06315</name>
</gene>
<name>A0A7V0T645_UNCW3</name>
<feature type="region of interest" description="Disordered" evidence="1">
    <location>
        <begin position="32"/>
        <end position="61"/>
    </location>
</feature>
<organism evidence="2">
    <name type="scientific">candidate division WOR-3 bacterium</name>
    <dbReference type="NCBI Taxonomy" id="2052148"/>
    <lineage>
        <taxon>Bacteria</taxon>
        <taxon>Bacteria division WOR-3</taxon>
    </lineage>
</organism>
<accession>A0A7V0T645</accession>
<dbReference type="InterPro" id="IPR038695">
    <property type="entry name" value="Saro_0823-like_sf"/>
</dbReference>
<proteinExistence type="predicted"/>
<comment type="caution">
    <text evidence="2">The sequence shown here is derived from an EMBL/GenBank/DDBJ whole genome shotgun (WGS) entry which is preliminary data.</text>
</comment>